<dbReference type="eggNOG" id="ENOG502QVGN">
    <property type="taxonomic scope" value="Eukaryota"/>
</dbReference>
<keyword evidence="7" id="KW-0325">Glycoprotein</keyword>
<comment type="similarity">
    <text evidence="2">Belongs to the oxygen-dependent FAD-linked oxidoreductase family.</text>
</comment>
<dbReference type="InterPro" id="IPR006094">
    <property type="entry name" value="Oxid_FAD_bind_N"/>
</dbReference>
<dbReference type="InterPro" id="IPR036318">
    <property type="entry name" value="FAD-bd_PCMH-like_sf"/>
</dbReference>
<dbReference type="FunFam" id="3.30.43.10:FF:000004">
    <property type="entry name" value="Berberine bridge enzyme-like 15"/>
    <property type="match status" value="1"/>
</dbReference>
<evidence type="ECO:0000256" key="4">
    <source>
        <dbReference type="ARBA" id="ARBA00022729"/>
    </source>
</evidence>
<dbReference type="FunCoup" id="A0A1U7ZD10">
    <property type="interactions" value="298"/>
</dbReference>
<evidence type="ECO:0000256" key="6">
    <source>
        <dbReference type="ARBA" id="ARBA00023157"/>
    </source>
</evidence>
<keyword evidence="4" id="KW-0732">Signal</keyword>
<accession>A0A1U7ZD10</accession>
<dbReference type="Pfam" id="PF08031">
    <property type="entry name" value="BBE"/>
    <property type="match status" value="1"/>
</dbReference>
<dbReference type="InterPro" id="IPR012951">
    <property type="entry name" value="BBE"/>
</dbReference>
<dbReference type="InterPro" id="IPR016169">
    <property type="entry name" value="FAD-bd_PCMH_sub2"/>
</dbReference>
<dbReference type="Pfam" id="PF01565">
    <property type="entry name" value="FAD_binding_4"/>
    <property type="match status" value="1"/>
</dbReference>
<dbReference type="PROSITE" id="PS51387">
    <property type="entry name" value="FAD_PCMH"/>
    <property type="match status" value="1"/>
</dbReference>
<sequence length="533" mass="60196">MQTSSFAVFSLLYILLLCSVSWSWATSDSTHWTFLQCLEIHSQSSIPISEVLYSPNNSSYSSLLLYPVHNLRFSLPSTPKPLLLITPLNVSHIQETVICSRKADLQLRVRSGGHDYEGLSYVSDVPFIIVDLLNFRSVDVSIEDNSAWIQAGATLGEVYYRIAEASKIHGFPAGSCSTVGVGGHFSGGGFGLLFRKYGLAADNIIDAYLVDVNGRILNRESMGEDLFWAIRGGGGASFGIIVSWKVKLVPVPPVVTVFSVDRALGHGGTTKLIHKWQFVADKLHEDIFLHIYIATTTDQKGNRSVQASFDSMFLGGSEKLLQMMDARFPELGLKREDCIEMSWIQSVLYYAGFSTSEPLEVLLDRRPQFKSFFKAKSDFVKEPISETGLEGIWKRLYEDEGASMIWTPYGGKMNEIPESEIPFPHRKGNIYKIQYGVNWEEGGIQASRRHIGWIRKLYRYMRPYVSKSPRAAYVNYRDLDLGTNSKGNTSYSRARIWGEKYFKSNFKRLVHVKSMVDPGNFFRHEQSIPSWRS</sequence>
<evidence type="ECO:0000256" key="3">
    <source>
        <dbReference type="ARBA" id="ARBA00022630"/>
    </source>
</evidence>
<dbReference type="Gene3D" id="3.40.462.20">
    <property type="match status" value="1"/>
</dbReference>
<evidence type="ECO:0000256" key="5">
    <source>
        <dbReference type="ARBA" id="ARBA00022827"/>
    </source>
</evidence>
<dbReference type="GO" id="GO:0016491">
    <property type="term" value="F:oxidoreductase activity"/>
    <property type="evidence" value="ECO:0007669"/>
    <property type="project" value="InterPro"/>
</dbReference>
<name>A0A1U7ZD10_NELNU</name>
<dbReference type="InterPro" id="IPR016167">
    <property type="entry name" value="FAD-bd_PCMH_sub1"/>
</dbReference>
<keyword evidence="3" id="KW-0285">Flavoprotein</keyword>
<dbReference type="GO" id="GO:0071949">
    <property type="term" value="F:FAD binding"/>
    <property type="evidence" value="ECO:0007669"/>
    <property type="project" value="InterPro"/>
</dbReference>
<evidence type="ECO:0000313" key="8">
    <source>
        <dbReference type="Proteomes" id="UP000189703"/>
    </source>
</evidence>
<dbReference type="KEGG" id="nnu:104592826"/>
<dbReference type="SUPFAM" id="SSF56176">
    <property type="entry name" value="FAD-binding/transporter-associated domain-like"/>
    <property type="match status" value="1"/>
</dbReference>
<dbReference type="OMA" id="HIIDARM"/>
<keyword evidence="5" id="KW-0274">FAD</keyword>
<dbReference type="InterPro" id="IPR016166">
    <property type="entry name" value="FAD-bd_PCMH"/>
</dbReference>
<dbReference type="Gene3D" id="3.30.465.10">
    <property type="match status" value="1"/>
</dbReference>
<comment type="cofactor">
    <cofactor evidence="1">
        <name>FAD</name>
        <dbReference type="ChEBI" id="CHEBI:57692"/>
    </cofactor>
</comment>
<dbReference type="PANTHER" id="PTHR32448">
    <property type="entry name" value="OS08G0158400 PROTEIN"/>
    <property type="match status" value="1"/>
</dbReference>
<dbReference type="OrthoDB" id="407275at2759"/>
<evidence type="ECO:0000313" key="9">
    <source>
        <dbReference type="RefSeq" id="XP_010250637.1"/>
    </source>
</evidence>
<reference evidence="9" key="1">
    <citation type="submission" date="2025-08" db="UniProtKB">
        <authorList>
            <consortium name="RefSeq"/>
        </authorList>
    </citation>
    <scope>IDENTIFICATION</scope>
</reference>
<dbReference type="AlphaFoldDB" id="A0A1U7ZD10"/>
<protein>
    <submittedName>
        <fullName evidence="9">Cannabidiolic acid synthase-like 1</fullName>
    </submittedName>
</protein>
<organism evidence="8 9">
    <name type="scientific">Nelumbo nucifera</name>
    <name type="common">Sacred lotus</name>
    <dbReference type="NCBI Taxonomy" id="4432"/>
    <lineage>
        <taxon>Eukaryota</taxon>
        <taxon>Viridiplantae</taxon>
        <taxon>Streptophyta</taxon>
        <taxon>Embryophyta</taxon>
        <taxon>Tracheophyta</taxon>
        <taxon>Spermatophyta</taxon>
        <taxon>Magnoliopsida</taxon>
        <taxon>Proteales</taxon>
        <taxon>Nelumbonaceae</taxon>
        <taxon>Nelumbo</taxon>
    </lineage>
</organism>
<keyword evidence="6" id="KW-1015">Disulfide bond</keyword>
<dbReference type="RefSeq" id="XP_010250637.1">
    <property type="nucleotide sequence ID" value="XM_010252335.2"/>
</dbReference>
<dbReference type="Proteomes" id="UP000189703">
    <property type="component" value="Unplaced"/>
</dbReference>
<dbReference type="STRING" id="4432.A0A1U7ZD10"/>
<evidence type="ECO:0000256" key="2">
    <source>
        <dbReference type="ARBA" id="ARBA00005466"/>
    </source>
</evidence>
<keyword evidence="8" id="KW-1185">Reference proteome</keyword>
<dbReference type="Gene3D" id="3.30.43.10">
    <property type="entry name" value="Uridine Diphospho-n-acetylenolpyruvylglucosamine Reductase, domain 2"/>
    <property type="match status" value="1"/>
</dbReference>
<proteinExistence type="inferred from homology"/>
<evidence type="ECO:0000256" key="7">
    <source>
        <dbReference type="ARBA" id="ARBA00023180"/>
    </source>
</evidence>
<evidence type="ECO:0000256" key="1">
    <source>
        <dbReference type="ARBA" id="ARBA00001974"/>
    </source>
</evidence>
<gene>
    <name evidence="9" type="primary">LOC104592826</name>
</gene>
<dbReference type="GeneID" id="104592826"/>